<name>A0ABN1V2T4_9ACTN</name>
<dbReference type="EMBL" id="BAAAKV010000066">
    <property type="protein sequence ID" value="GAA1191973.1"/>
    <property type="molecule type" value="Genomic_DNA"/>
</dbReference>
<sequence>MPSTGKGWKECGPFNRRSTSMVLHWDTKAVRHCTARVCIDPAGTTPYHCGAWYVDAS</sequence>
<dbReference type="Proteomes" id="UP001501371">
    <property type="component" value="Unassembled WGS sequence"/>
</dbReference>
<evidence type="ECO:0000313" key="2">
    <source>
        <dbReference type="Proteomes" id="UP001501371"/>
    </source>
</evidence>
<dbReference type="RefSeq" id="WP_344282640.1">
    <property type="nucleotide sequence ID" value="NZ_BAAAKV010000066.1"/>
</dbReference>
<gene>
    <name evidence="1" type="ORF">GCM10009654_56680</name>
</gene>
<keyword evidence="2" id="KW-1185">Reference proteome</keyword>
<accession>A0ABN1V2T4</accession>
<protein>
    <submittedName>
        <fullName evidence="1">Uncharacterized protein</fullName>
    </submittedName>
</protein>
<evidence type="ECO:0000313" key="1">
    <source>
        <dbReference type="EMBL" id="GAA1191973.1"/>
    </source>
</evidence>
<comment type="caution">
    <text evidence="1">The sequence shown here is derived from an EMBL/GenBank/DDBJ whole genome shotgun (WGS) entry which is preliminary data.</text>
</comment>
<organism evidence="1 2">
    <name type="scientific">Streptomyces hebeiensis</name>
    <dbReference type="NCBI Taxonomy" id="229486"/>
    <lineage>
        <taxon>Bacteria</taxon>
        <taxon>Bacillati</taxon>
        <taxon>Actinomycetota</taxon>
        <taxon>Actinomycetes</taxon>
        <taxon>Kitasatosporales</taxon>
        <taxon>Streptomycetaceae</taxon>
        <taxon>Streptomyces</taxon>
    </lineage>
</organism>
<reference evidence="1 2" key="1">
    <citation type="journal article" date="2019" name="Int. J. Syst. Evol. Microbiol.">
        <title>The Global Catalogue of Microorganisms (GCM) 10K type strain sequencing project: providing services to taxonomists for standard genome sequencing and annotation.</title>
        <authorList>
            <consortium name="The Broad Institute Genomics Platform"/>
            <consortium name="The Broad Institute Genome Sequencing Center for Infectious Disease"/>
            <person name="Wu L."/>
            <person name="Ma J."/>
        </authorList>
    </citation>
    <scope>NUCLEOTIDE SEQUENCE [LARGE SCALE GENOMIC DNA]</scope>
    <source>
        <strain evidence="1 2">JCM 12696</strain>
    </source>
</reference>
<proteinExistence type="predicted"/>